<dbReference type="InterPro" id="IPR003774">
    <property type="entry name" value="AlgH-like"/>
</dbReference>
<dbReference type="Gene3D" id="3.40.1740.10">
    <property type="entry name" value="VC0467-like"/>
    <property type="match status" value="1"/>
</dbReference>
<reference evidence="3 4" key="1">
    <citation type="submission" date="2018-11" db="EMBL/GenBank/DDBJ databases">
        <title>Genomic Encyclopedia of Type Strains, Phase IV (KMG-IV): sequencing the most valuable type-strain genomes for metagenomic binning, comparative biology and taxonomic classification.</title>
        <authorList>
            <person name="Goeker M."/>
        </authorList>
    </citation>
    <scope>NUCLEOTIDE SEQUENCE [LARGE SCALE GENOMIC DNA]</scope>
    <source>
        <strain evidence="3 4">DSM 21945</strain>
    </source>
</reference>
<protein>
    <recommendedName>
        <fullName evidence="2">UPF0301 protein EDC28_101362</fullName>
    </recommendedName>
</protein>
<dbReference type="PANTHER" id="PTHR30327">
    <property type="entry name" value="UNCHARACTERIZED PROTEIN YQGE"/>
    <property type="match status" value="1"/>
</dbReference>
<dbReference type="PANTHER" id="PTHR30327:SF1">
    <property type="entry name" value="UPF0301 PROTEIN YQGE"/>
    <property type="match status" value="1"/>
</dbReference>
<dbReference type="GO" id="GO:0005829">
    <property type="term" value="C:cytosol"/>
    <property type="evidence" value="ECO:0007669"/>
    <property type="project" value="TreeGrafter"/>
</dbReference>
<keyword evidence="4" id="KW-1185">Reference proteome</keyword>
<dbReference type="STRING" id="584787.GCA_001247655_01952"/>
<evidence type="ECO:0000256" key="1">
    <source>
        <dbReference type="ARBA" id="ARBA00009600"/>
    </source>
</evidence>
<comment type="caution">
    <text evidence="3">The sequence shown here is derived from an EMBL/GenBank/DDBJ whole genome shotgun (WGS) entry which is preliminary data.</text>
</comment>
<gene>
    <name evidence="3" type="ORF">EDC28_101362</name>
</gene>
<evidence type="ECO:0000313" key="3">
    <source>
        <dbReference type="EMBL" id="ROQ30676.1"/>
    </source>
</evidence>
<dbReference type="Proteomes" id="UP000268033">
    <property type="component" value="Unassembled WGS sequence"/>
</dbReference>
<dbReference type="RefSeq" id="WP_123420469.1">
    <property type="nucleotide sequence ID" value="NZ_JBLXEP010000001.1"/>
</dbReference>
<accession>A0A3N1Q1F9</accession>
<dbReference type="EMBL" id="RJUL01000001">
    <property type="protein sequence ID" value="ROQ30676.1"/>
    <property type="molecule type" value="Genomic_DNA"/>
</dbReference>
<evidence type="ECO:0000256" key="2">
    <source>
        <dbReference type="HAMAP-Rule" id="MF_00758"/>
    </source>
</evidence>
<proteinExistence type="inferred from homology"/>
<dbReference type="AlphaFoldDB" id="A0A3N1Q1F9"/>
<dbReference type="NCBIfam" id="NF001266">
    <property type="entry name" value="PRK00228.1-1"/>
    <property type="match status" value="1"/>
</dbReference>
<name>A0A3N1Q1F9_9GAMM</name>
<comment type="similarity">
    <text evidence="1 2">Belongs to the UPF0301 (AlgH) family.</text>
</comment>
<dbReference type="SUPFAM" id="SSF143456">
    <property type="entry name" value="VC0467-like"/>
    <property type="match status" value="1"/>
</dbReference>
<evidence type="ECO:0000313" key="4">
    <source>
        <dbReference type="Proteomes" id="UP000268033"/>
    </source>
</evidence>
<sequence>MRSLQNHFLIATPAMRDPYFARTVTYLCEHNDEGAMGLVVNHPVNITVTDMLRQLELVEEDEPETLSGRYVFSGGPVNPERGFVIHTPKRGYTASLSLGEELMVTTSVDILSALGGEHGPERFMVTLGYAGWEAGQLEKELADNSWLLVPADGDFATELLFNTPPSKRWQKACEHLGFDIWQLSNDVGHA</sequence>
<organism evidence="3 4">
    <name type="scientific">Gallaecimonas pentaromativorans</name>
    <dbReference type="NCBI Taxonomy" id="584787"/>
    <lineage>
        <taxon>Bacteria</taxon>
        <taxon>Pseudomonadati</taxon>
        <taxon>Pseudomonadota</taxon>
        <taxon>Gammaproteobacteria</taxon>
        <taxon>Enterobacterales</taxon>
        <taxon>Gallaecimonadaceae</taxon>
        <taxon>Gallaecimonas</taxon>
    </lineage>
</organism>
<dbReference type="HAMAP" id="MF_00758">
    <property type="entry name" value="UPF0301"/>
    <property type="match status" value="1"/>
</dbReference>
<dbReference type="Pfam" id="PF02622">
    <property type="entry name" value="DUF179"/>
    <property type="match status" value="1"/>
</dbReference>